<dbReference type="RefSeq" id="WP_241056591.1">
    <property type="nucleotide sequence ID" value="NZ_JAKZBV010000002.1"/>
</dbReference>
<dbReference type="Gene3D" id="3.30.160.160">
    <property type="entry name" value="YegP-like"/>
    <property type="match status" value="1"/>
</dbReference>
<dbReference type="SUPFAM" id="SSF160113">
    <property type="entry name" value="YegP-like"/>
    <property type="match status" value="1"/>
</dbReference>
<dbReference type="Pfam" id="PF07411">
    <property type="entry name" value="DUF1508"/>
    <property type="match status" value="1"/>
</dbReference>
<name>A0ABS9U820_9MICC</name>
<evidence type="ECO:0000259" key="2">
    <source>
        <dbReference type="Pfam" id="PF07411"/>
    </source>
</evidence>
<dbReference type="EMBL" id="JAKZBV010000002">
    <property type="protein sequence ID" value="MCH6472420.1"/>
    <property type="molecule type" value="Genomic_DNA"/>
</dbReference>
<feature type="region of interest" description="Disordered" evidence="1">
    <location>
        <begin position="53"/>
        <end position="72"/>
    </location>
</feature>
<keyword evidence="4" id="KW-1185">Reference proteome</keyword>
<gene>
    <name evidence="3" type="ORF">L0M17_21050</name>
</gene>
<dbReference type="InterPro" id="IPR010879">
    <property type="entry name" value="DUF1508"/>
</dbReference>
<reference evidence="3 4" key="1">
    <citation type="submission" date="2022-03" db="EMBL/GenBank/DDBJ databases">
        <title>Sinomonas sp. isolated from a soil.</title>
        <authorList>
            <person name="Han J."/>
            <person name="Kim D.-U."/>
        </authorList>
    </citation>
    <scope>NUCLEOTIDE SEQUENCE [LARGE SCALE GENOMIC DNA]</scope>
    <source>
        <strain evidence="3 4">5-5</strain>
    </source>
</reference>
<dbReference type="Proteomes" id="UP001202922">
    <property type="component" value="Unassembled WGS sequence"/>
</dbReference>
<dbReference type="InterPro" id="IPR036913">
    <property type="entry name" value="YegP-like_sf"/>
</dbReference>
<protein>
    <submittedName>
        <fullName evidence="3">DUF1508 domain-containing protein</fullName>
    </submittedName>
</protein>
<evidence type="ECO:0000256" key="1">
    <source>
        <dbReference type="SAM" id="MobiDB-lite"/>
    </source>
</evidence>
<organism evidence="3 4">
    <name type="scientific">Sinomonas terrae</name>
    <dbReference type="NCBI Taxonomy" id="2908838"/>
    <lineage>
        <taxon>Bacteria</taxon>
        <taxon>Bacillati</taxon>
        <taxon>Actinomycetota</taxon>
        <taxon>Actinomycetes</taxon>
        <taxon>Micrococcales</taxon>
        <taxon>Micrococcaceae</taxon>
        <taxon>Sinomonas</taxon>
    </lineage>
</organism>
<accession>A0ABS9U820</accession>
<proteinExistence type="predicted"/>
<evidence type="ECO:0000313" key="3">
    <source>
        <dbReference type="EMBL" id="MCH6472420.1"/>
    </source>
</evidence>
<evidence type="ECO:0000313" key="4">
    <source>
        <dbReference type="Proteomes" id="UP001202922"/>
    </source>
</evidence>
<comment type="caution">
    <text evidence="3">The sequence shown here is derived from an EMBL/GenBank/DDBJ whole genome shotgun (WGS) entry which is preliminary data.</text>
</comment>
<feature type="domain" description="DUF1508" evidence="2">
    <location>
        <begin position="10"/>
        <end position="42"/>
    </location>
</feature>
<sequence>MAKRVLYTRNDGRWAWRLEGDDGRVIATDGGPGYASEPEARDMADRIIGGRFKEAIGDVGPERTGPGPAPGT</sequence>